<proteinExistence type="predicted"/>
<feature type="non-terminal residue" evidence="1">
    <location>
        <position position="91"/>
    </location>
</feature>
<reference evidence="1 2" key="1">
    <citation type="submission" date="2012-02" db="EMBL/GenBank/DDBJ databases">
        <title>Whole genome shotgun sequence of Gordonia sputi NBRC 100414.</title>
        <authorList>
            <person name="Yoshida I."/>
            <person name="Hosoyama A."/>
            <person name="Tsuchikane K."/>
            <person name="Katsumata H."/>
            <person name="Yamazaki S."/>
            <person name="Fujita N."/>
        </authorList>
    </citation>
    <scope>NUCLEOTIDE SEQUENCE [LARGE SCALE GENOMIC DNA]</scope>
    <source>
        <strain evidence="1 2">NBRC 100414</strain>
    </source>
</reference>
<keyword evidence="2" id="KW-1185">Reference proteome</keyword>
<organism evidence="1 2">
    <name type="scientific">Gordonia sputi NBRC 100414</name>
    <dbReference type="NCBI Taxonomy" id="1089453"/>
    <lineage>
        <taxon>Bacteria</taxon>
        <taxon>Bacillati</taxon>
        <taxon>Actinomycetota</taxon>
        <taxon>Actinomycetes</taxon>
        <taxon>Mycobacteriales</taxon>
        <taxon>Gordoniaceae</taxon>
        <taxon>Gordonia</taxon>
    </lineage>
</organism>
<dbReference type="AlphaFoldDB" id="H5U2V0"/>
<protein>
    <submittedName>
        <fullName evidence="1">Uncharacterized protein</fullName>
    </submittedName>
</protein>
<name>H5U2V0_9ACTN</name>
<dbReference type="EMBL" id="BAFC01000084">
    <property type="protein sequence ID" value="GAB40058.1"/>
    <property type="molecule type" value="Genomic_DNA"/>
</dbReference>
<evidence type="ECO:0000313" key="2">
    <source>
        <dbReference type="Proteomes" id="UP000005845"/>
    </source>
</evidence>
<gene>
    <name evidence="1" type="ORF">GOSPT_086_00570</name>
</gene>
<accession>H5U2V0</accession>
<dbReference type="Proteomes" id="UP000005845">
    <property type="component" value="Unassembled WGS sequence"/>
</dbReference>
<comment type="caution">
    <text evidence="1">The sequence shown here is derived from an EMBL/GenBank/DDBJ whole genome shotgun (WGS) entry which is preliminary data.</text>
</comment>
<evidence type="ECO:0000313" key="1">
    <source>
        <dbReference type="EMBL" id="GAB40058.1"/>
    </source>
</evidence>
<sequence length="91" mass="9463">MFGSTPCATVVPASVVTRIDDTSSPSAFAVVRRMARSLRGRVKSMRIHCPTADDSPLLAHAVDVSPSNAAAGELAGDVWPGWVASDAEPDV</sequence>